<evidence type="ECO:0000256" key="1">
    <source>
        <dbReference type="ARBA" id="ARBA00004514"/>
    </source>
</evidence>
<comment type="subcellular location">
    <subcellularLocation>
        <location evidence="1 6">Cytoplasm</location>
        <location evidence="1 6">Cytosol</location>
    </subcellularLocation>
</comment>
<dbReference type="NCBIfam" id="TIGR00208">
    <property type="entry name" value="fliS"/>
    <property type="match status" value="1"/>
</dbReference>
<dbReference type="GO" id="GO:0005829">
    <property type="term" value="C:cytosol"/>
    <property type="evidence" value="ECO:0007669"/>
    <property type="project" value="UniProtKB-SubCell"/>
</dbReference>
<comment type="similarity">
    <text evidence="2 6">Belongs to the FliS family.</text>
</comment>
<keyword evidence="8" id="KW-1185">Reference proteome</keyword>
<accession>A0A2N5X1C7</accession>
<proteinExistence type="inferred from homology"/>
<evidence type="ECO:0000313" key="7">
    <source>
        <dbReference type="EMBL" id="PLW68288.1"/>
    </source>
</evidence>
<keyword evidence="7" id="KW-0966">Cell projection</keyword>
<dbReference type="RefSeq" id="WP_075999255.1">
    <property type="nucleotide sequence ID" value="NZ_PKUS01000016.1"/>
</dbReference>
<dbReference type="GO" id="GO:0071973">
    <property type="term" value="P:bacterial-type flagellum-dependent cell motility"/>
    <property type="evidence" value="ECO:0007669"/>
    <property type="project" value="TreeGrafter"/>
</dbReference>
<dbReference type="AlphaFoldDB" id="A0A2N5X1C7"/>
<protein>
    <recommendedName>
        <fullName evidence="6">Flagellar secretion chaperone FliS</fullName>
    </recommendedName>
</protein>
<keyword evidence="7" id="KW-0969">Cilium</keyword>
<dbReference type="SUPFAM" id="SSF101116">
    <property type="entry name" value="Flagellar export chaperone FliS"/>
    <property type="match status" value="1"/>
</dbReference>
<evidence type="ECO:0000256" key="3">
    <source>
        <dbReference type="ARBA" id="ARBA00022490"/>
    </source>
</evidence>
<dbReference type="InterPro" id="IPR003713">
    <property type="entry name" value="FliS"/>
</dbReference>
<evidence type="ECO:0000256" key="5">
    <source>
        <dbReference type="ARBA" id="ARBA00023186"/>
    </source>
</evidence>
<dbReference type="InterPro" id="IPR036584">
    <property type="entry name" value="FliS_sf"/>
</dbReference>
<evidence type="ECO:0000256" key="6">
    <source>
        <dbReference type="PIRNR" id="PIRNR039090"/>
    </source>
</evidence>
<dbReference type="PANTHER" id="PTHR34773:SF1">
    <property type="entry name" value="FLAGELLAR SECRETION CHAPERONE FLIS"/>
    <property type="match status" value="1"/>
</dbReference>
<sequence>MNQAALKQYQAVGVQGGVTDASPHQLIGMLLTGALDRIASARGAATRGDVQRKGELLSRSIAIIDNLRASLDREKGGEIAANLSDLYDYMEQRLVEANLSADVEILDEVSALLLQIRAGWESIPAEYRSLQS</sequence>
<evidence type="ECO:0000256" key="2">
    <source>
        <dbReference type="ARBA" id="ARBA00008787"/>
    </source>
</evidence>
<dbReference type="OrthoDB" id="9792010at2"/>
<name>A0A2N5X1C7_9GAMM</name>
<dbReference type="PANTHER" id="PTHR34773">
    <property type="entry name" value="FLAGELLAR SECRETION CHAPERONE FLIS"/>
    <property type="match status" value="1"/>
</dbReference>
<keyword evidence="4 6" id="KW-1005">Bacterial flagellum biogenesis</keyword>
<organism evidence="7 8">
    <name type="scientific">Pseudohalioglobus lutimaris</name>
    <dbReference type="NCBI Taxonomy" id="1737061"/>
    <lineage>
        <taxon>Bacteria</taxon>
        <taxon>Pseudomonadati</taxon>
        <taxon>Pseudomonadota</taxon>
        <taxon>Gammaproteobacteria</taxon>
        <taxon>Cellvibrionales</taxon>
        <taxon>Halieaceae</taxon>
        <taxon>Pseudohalioglobus</taxon>
    </lineage>
</organism>
<reference evidence="7 8" key="1">
    <citation type="submission" date="2018-01" db="EMBL/GenBank/DDBJ databases">
        <title>The draft genome sequence of Halioglobus lutimaris HF004.</title>
        <authorList>
            <person name="Du Z.-J."/>
            <person name="Shi M.-J."/>
        </authorList>
    </citation>
    <scope>NUCLEOTIDE SEQUENCE [LARGE SCALE GENOMIC DNA]</scope>
    <source>
        <strain evidence="7 8">HF004</strain>
    </source>
</reference>
<dbReference type="GO" id="GO:0044780">
    <property type="term" value="P:bacterial-type flagellum assembly"/>
    <property type="evidence" value="ECO:0007669"/>
    <property type="project" value="InterPro"/>
</dbReference>
<keyword evidence="5" id="KW-0143">Chaperone</keyword>
<dbReference type="CDD" id="cd16098">
    <property type="entry name" value="FliS"/>
    <property type="match status" value="1"/>
</dbReference>
<evidence type="ECO:0000313" key="8">
    <source>
        <dbReference type="Proteomes" id="UP000235005"/>
    </source>
</evidence>
<dbReference type="Proteomes" id="UP000235005">
    <property type="component" value="Unassembled WGS sequence"/>
</dbReference>
<gene>
    <name evidence="7" type="primary">fliS</name>
    <name evidence="7" type="ORF">C0039_12890</name>
</gene>
<keyword evidence="3 6" id="KW-0963">Cytoplasm</keyword>
<dbReference type="PIRSF" id="PIRSF039090">
    <property type="entry name" value="Flis"/>
    <property type="match status" value="1"/>
</dbReference>
<comment type="caution">
    <text evidence="7">The sequence shown here is derived from an EMBL/GenBank/DDBJ whole genome shotgun (WGS) entry which is preliminary data.</text>
</comment>
<dbReference type="Pfam" id="PF02561">
    <property type="entry name" value="FliS"/>
    <property type="match status" value="1"/>
</dbReference>
<evidence type="ECO:0000256" key="4">
    <source>
        <dbReference type="ARBA" id="ARBA00022795"/>
    </source>
</evidence>
<dbReference type="Gene3D" id="1.20.120.340">
    <property type="entry name" value="Flagellar protein FliS"/>
    <property type="match status" value="1"/>
</dbReference>
<keyword evidence="7" id="KW-0282">Flagellum</keyword>
<dbReference type="EMBL" id="PKUS01000016">
    <property type="protein sequence ID" value="PLW68288.1"/>
    <property type="molecule type" value="Genomic_DNA"/>
</dbReference>